<dbReference type="STRING" id="1631871.FOL01_0904"/>
<dbReference type="AlphaFoldDB" id="A0A1L6RB63"/>
<dbReference type="OrthoDB" id="9808602at2"/>
<sequence length="203" mass="22836">MYKGIKVIIDQSSALCLGIILLLPMGIIAILVKVTSKGPILFKQERYGVYSKKFVIYKFRTMYVEAPEVSNQEFKNRNDFLTPIGRILRHLSLDELPQIFNVIKGDMSFIGPRPLAESDVNVIKMREKNGASQVRPGITGLAQVNGRNNITDEDKAAFDGTYAEGLSLNTDLKILFRTICNVLLEKDIDKDSIDLKNKGERKL</sequence>
<dbReference type="EMBL" id="CP014332">
    <property type="protein sequence ID" value="APS41763.1"/>
    <property type="molecule type" value="Genomic_DNA"/>
</dbReference>
<protein>
    <submittedName>
        <fullName evidence="4">Lipid carrier: UDP-N-acetylgalactosaminyltransferase</fullName>
    </submittedName>
</protein>
<evidence type="ECO:0000259" key="3">
    <source>
        <dbReference type="Pfam" id="PF02397"/>
    </source>
</evidence>
<dbReference type="GO" id="GO:0016780">
    <property type="term" value="F:phosphotransferase activity, for other substituted phosphate groups"/>
    <property type="evidence" value="ECO:0007669"/>
    <property type="project" value="TreeGrafter"/>
</dbReference>
<evidence type="ECO:0000313" key="5">
    <source>
        <dbReference type="Proteomes" id="UP000185473"/>
    </source>
</evidence>
<organism evidence="4 5">
    <name type="scientific">Weissella jogaejeotgali</name>
    <dbReference type="NCBI Taxonomy" id="1631871"/>
    <lineage>
        <taxon>Bacteria</taxon>
        <taxon>Bacillati</taxon>
        <taxon>Bacillota</taxon>
        <taxon>Bacilli</taxon>
        <taxon>Lactobacillales</taxon>
        <taxon>Lactobacillaceae</taxon>
        <taxon>Weissella</taxon>
    </lineage>
</organism>
<dbReference type="PANTHER" id="PTHR30576:SF10">
    <property type="entry name" value="SLL5057 PROTEIN"/>
    <property type="match status" value="1"/>
</dbReference>
<gene>
    <name evidence="4" type="ORF">FOL01_0904</name>
</gene>
<proteinExistence type="inferred from homology"/>
<evidence type="ECO:0000256" key="2">
    <source>
        <dbReference type="SAM" id="Phobius"/>
    </source>
</evidence>
<dbReference type="Pfam" id="PF02397">
    <property type="entry name" value="Bac_transf"/>
    <property type="match status" value="1"/>
</dbReference>
<keyword evidence="2" id="KW-0812">Transmembrane</keyword>
<feature type="transmembrane region" description="Helical" evidence="2">
    <location>
        <begin position="12"/>
        <end position="32"/>
    </location>
</feature>
<evidence type="ECO:0000256" key="1">
    <source>
        <dbReference type="ARBA" id="ARBA00006464"/>
    </source>
</evidence>
<dbReference type="PANTHER" id="PTHR30576">
    <property type="entry name" value="COLANIC BIOSYNTHESIS UDP-GLUCOSE LIPID CARRIER TRANSFERASE"/>
    <property type="match status" value="1"/>
</dbReference>
<keyword evidence="4" id="KW-0808">Transferase</keyword>
<keyword evidence="2" id="KW-0472">Membrane</keyword>
<dbReference type="RefSeq" id="WP_075269590.1">
    <property type="nucleotide sequence ID" value="NZ_CP014332.1"/>
</dbReference>
<name>A0A1L6RB63_9LACO</name>
<accession>A0A1L6RB63</accession>
<keyword evidence="5" id="KW-1185">Reference proteome</keyword>
<evidence type="ECO:0000313" key="4">
    <source>
        <dbReference type="EMBL" id="APS41763.1"/>
    </source>
</evidence>
<dbReference type="KEGG" id="wjo:FOL01_0904"/>
<dbReference type="Proteomes" id="UP000185473">
    <property type="component" value="Chromosome"/>
</dbReference>
<reference evidence="4 5" key="1">
    <citation type="submission" date="2016-02" db="EMBL/GenBank/DDBJ databases">
        <title>Complete Genome Sequence of Weissella jogaejeotgali FOL01.</title>
        <authorList>
            <person name="Lee J.-H."/>
            <person name="Ku H.-J."/>
        </authorList>
    </citation>
    <scope>NUCLEOTIDE SEQUENCE [LARGE SCALE GENOMIC DNA]</scope>
    <source>
        <strain evidence="4 5">FOL01</strain>
    </source>
</reference>
<comment type="similarity">
    <text evidence="1">Belongs to the bacterial sugar transferase family.</text>
</comment>
<keyword evidence="2" id="KW-1133">Transmembrane helix</keyword>
<dbReference type="InterPro" id="IPR003362">
    <property type="entry name" value="Bact_transf"/>
</dbReference>
<feature type="domain" description="Bacterial sugar transferase" evidence="3">
    <location>
        <begin position="6"/>
        <end position="183"/>
    </location>
</feature>